<evidence type="ECO:0000256" key="1">
    <source>
        <dbReference type="ARBA" id="ARBA00004141"/>
    </source>
</evidence>
<evidence type="ECO:0000256" key="4">
    <source>
        <dbReference type="ARBA" id="ARBA00022989"/>
    </source>
</evidence>
<protein>
    <recommendedName>
        <fullName evidence="9">Gpr1 family protein</fullName>
    </recommendedName>
</protein>
<dbReference type="InterPro" id="IPR051633">
    <property type="entry name" value="AceTr"/>
</dbReference>
<keyword evidence="4 6" id="KW-1133">Transmembrane helix</keyword>
<reference evidence="7" key="1">
    <citation type="submission" date="2020-11" db="EMBL/GenBank/DDBJ databases">
        <authorList>
            <consortium name="DOE Joint Genome Institute"/>
            <person name="Ahrendt S."/>
            <person name="Riley R."/>
            <person name="Andreopoulos W."/>
            <person name="Labutti K."/>
            <person name="Pangilinan J."/>
            <person name="Ruiz-Duenas F.J."/>
            <person name="Barrasa J.M."/>
            <person name="Sanchez-Garcia M."/>
            <person name="Camarero S."/>
            <person name="Miyauchi S."/>
            <person name="Serrano A."/>
            <person name="Linde D."/>
            <person name="Babiker R."/>
            <person name="Drula E."/>
            <person name="Ayuso-Fernandez I."/>
            <person name="Pacheco R."/>
            <person name="Padilla G."/>
            <person name="Ferreira P."/>
            <person name="Barriuso J."/>
            <person name="Kellner H."/>
            <person name="Castanera R."/>
            <person name="Alfaro M."/>
            <person name="Ramirez L."/>
            <person name="Pisabarro A.G."/>
            <person name="Kuo A."/>
            <person name="Tritt A."/>
            <person name="Lipzen A."/>
            <person name="He G."/>
            <person name="Yan M."/>
            <person name="Ng V."/>
            <person name="Cullen D."/>
            <person name="Martin F."/>
            <person name="Rosso M.-N."/>
            <person name="Henrissat B."/>
            <person name="Hibbett D."/>
            <person name="Martinez A.T."/>
            <person name="Grigoriev I.V."/>
        </authorList>
    </citation>
    <scope>NUCLEOTIDE SEQUENCE</scope>
    <source>
        <strain evidence="7">MF-IS2</strain>
    </source>
</reference>
<feature type="non-terminal residue" evidence="7">
    <location>
        <position position="157"/>
    </location>
</feature>
<dbReference type="NCBIfam" id="NF038013">
    <property type="entry name" value="AceTr_1"/>
    <property type="match status" value="1"/>
</dbReference>
<keyword evidence="3 6" id="KW-0812">Transmembrane</keyword>
<dbReference type="OrthoDB" id="3648309at2759"/>
<sequence>MALFCGGLAQLLAGMWEFPRGNAFGGAAFTSYGAFWMSYATILIPGSGILAAYEGNAGELSSALGIFLITWFIVTFLFFVASLRKNVGFIALFGFLATTFAVLAGGEWTQHVATTKAGGVLGVVTAMIAYYIGLAEMLNAEDMAIVRLPLGVFHKKV</sequence>
<dbReference type="Proteomes" id="UP000807342">
    <property type="component" value="Unassembled WGS sequence"/>
</dbReference>
<dbReference type="PANTHER" id="PTHR31123">
    <property type="entry name" value="ACCUMULATION OF DYADS PROTEIN 2-RELATED"/>
    <property type="match status" value="1"/>
</dbReference>
<organism evidence="7 8">
    <name type="scientific">Macrolepiota fuliginosa MF-IS2</name>
    <dbReference type="NCBI Taxonomy" id="1400762"/>
    <lineage>
        <taxon>Eukaryota</taxon>
        <taxon>Fungi</taxon>
        <taxon>Dikarya</taxon>
        <taxon>Basidiomycota</taxon>
        <taxon>Agaricomycotina</taxon>
        <taxon>Agaricomycetes</taxon>
        <taxon>Agaricomycetidae</taxon>
        <taxon>Agaricales</taxon>
        <taxon>Agaricineae</taxon>
        <taxon>Agaricaceae</taxon>
        <taxon>Macrolepiota</taxon>
    </lineage>
</organism>
<evidence type="ECO:0000256" key="6">
    <source>
        <dbReference type="SAM" id="Phobius"/>
    </source>
</evidence>
<dbReference type="Pfam" id="PF01184">
    <property type="entry name" value="Gpr1_Fun34_YaaH"/>
    <property type="match status" value="1"/>
</dbReference>
<comment type="subcellular location">
    <subcellularLocation>
        <location evidence="1">Membrane</location>
        <topology evidence="1">Multi-pass membrane protein</topology>
    </subcellularLocation>
</comment>
<dbReference type="GO" id="GO:0005886">
    <property type="term" value="C:plasma membrane"/>
    <property type="evidence" value="ECO:0007669"/>
    <property type="project" value="TreeGrafter"/>
</dbReference>
<dbReference type="GO" id="GO:0015123">
    <property type="term" value="F:acetate transmembrane transporter activity"/>
    <property type="evidence" value="ECO:0007669"/>
    <property type="project" value="TreeGrafter"/>
</dbReference>
<comment type="caution">
    <text evidence="7">The sequence shown here is derived from an EMBL/GenBank/DDBJ whole genome shotgun (WGS) entry which is preliminary data.</text>
</comment>
<accession>A0A9P6C6Z5</accession>
<dbReference type="InterPro" id="IPR000791">
    <property type="entry name" value="Gpr1/Fun34/SatP-like"/>
</dbReference>
<evidence type="ECO:0000256" key="3">
    <source>
        <dbReference type="ARBA" id="ARBA00022692"/>
    </source>
</evidence>
<feature type="transmembrane region" description="Helical" evidence="6">
    <location>
        <begin position="117"/>
        <end position="134"/>
    </location>
</feature>
<evidence type="ECO:0000256" key="5">
    <source>
        <dbReference type="ARBA" id="ARBA00023136"/>
    </source>
</evidence>
<keyword evidence="8" id="KW-1185">Reference proteome</keyword>
<feature type="transmembrane region" description="Helical" evidence="6">
    <location>
        <begin position="87"/>
        <end position="105"/>
    </location>
</feature>
<evidence type="ECO:0000313" key="8">
    <source>
        <dbReference type="Proteomes" id="UP000807342"/>
    </source>
</evidence>
<evidence type="ECO:0008006" key="9">
    <source>
        <dbReference type="Google" id="ProtNLM"/>
    </source>
</evidence>
<evidence type="ECO:0000256" key="2">
    <source>
        <dbReference type="ARBA" id="ARBA00005587"/>
    </source>
</evidence>
<keyword evidence="5 6" id="KW-0472">Membrane</keyword>
<evidence type="ECO:0000313" key="7">
    <source>
        <dbReference type="EMBL" id="KAF9450819.1"/>
    </source>
</evidence>
<dbReference type="EMBL" id="MU151096">
    <property type="protein sequence ID" value="KAF9450819.1"/>
    <property type="molecule type" value="Genomic_DNA"/>
</dbReference>
<name>A0A9P6C6Z5_9AGAR</name>
<comment type="similarity">
    <text evidence="2">Belongs to the acetate uptake transporter (AceTr) (TC 2.A.96) family.</text>
</comment>
<gene>
    <name evidence="7" type="ORF">P691DRAFT_809332</name>
</gene>
<proteinExistence type="inferred from homology"/>
<dbReference type="PANTHER" id="PTHR31123:SF1">
    <property type="entry name" value="ACCUMULATION OF DYADS PROTEIN 2-RELATED"/>
    <property type="match status" value="1"/>
</dbReference>
<dbReference type="AlphaFoldDB" id="A0A9P6C6Z5"/>
<feature type="transmembrane region" description="Helical" evidence="6">
    <location>
        <begin position="60"/>
        <end position="81"/>
    </location>
</feature>